<reference evidence="4" key="1">
    <citation type="journal article" date="2019" name="Gigascience">
        <title>De novo genome assembly of the endangered Acer yangbiense, a plant species with extremely small populations endemic to Yunnan Province, China.</title>
        <authorList>
            <person name="Yang J."/>
            <person name="Wariss H.M."/>
            <person name="Tao L."/>
            <person name="Zhang R."/>
            <person name="Yun Q."/>
            <person name="Hollingsworth P."/>
            <person name="Dao Z."/>
            <person name="Luo G."/>
            <person name="Guo H."/>
            <person name="Ma Y."/>
            <person name="Sun W."/>
        </authorList>
    </citation>
    <scope>NUCLEOTIDE SEQUENCE [LARGE SCALE GENOMIC DNA]</scope>
    <source>
        <strain evidence="4">cv. br00</strain>
    </source>
</reference>
<dbReference type="GO" id="GO:0003723">
    <property type="term" value="F:RNA binding"/>
    <property type="evidence" value="ECO:0007669"/>
    <property type="project" value="InterPro"/>
</dbReference>
<dbReference type="InterPro" id="IPR011990">
    <property type="entry name" value="TPR-like_helical_dom_sf"/>
</dbReference>
<dbReference type="PANTHER" id="PTHR47926">
    <property type="entry name" value="PENTATRICOPEPTIDE REPEAT-CONTAINING PROTEIN"/>
    <property type="match status" value="1"/>
</dbReference>
<dbReference type="Proteomes" id="UP000326939">
    <property type="component" value="Chromosome 1"/>
</dbReference>
<dbReference type="AlphaFoldDB" id="A0A5N5P2B3"/>
<keyword evidence="1" id="KW-0677">Repeat</keyword>
<dbReference type="InterPro" id="IPR046960">
    <property type="entry name" value="PPR_At4g14850-like_plant"/>
</dbReference>
<name>A0A5N5P2B3_9ROSI</name>
<dbReference type="PROSITE" id="PS51375">
    <property type="entry name" value="PPR"/>
    <property type="match status" value="1"/>
</dbReference>
<protein>
    <recommendedName>
        <fullName evidence="5">Pentatricopeptide repeat-containing protein</fullName>
    </recommendedName>
</protein>
<gene>
    <name evidence="3" type="ORF">DKX38_000442</name>
</gene>
<evidence type="ECO:0000256" key="2">
    <source>
        <dbReference type="PROSITE-ProRule" id="PRU00708"/>
    </source>
</evidence>
<feature type="repeat" description="PPR" evidence="2">
    <location>
        <begin position="176"/>
        <end position="210"/>
    </location>
</feature>
<accession>A0A5N5P2B3</accession>
<dbReference type="InterPro" id="IPR002885">
    <property type="entry name" value="PPR_rpt"/>
</dbReference>
<sequence length="353" mass="40043">MLNVQDKFLMRPNMRIVGFKPNDFTFATMLKACVGLEFIIAWYAQSEQSEEIIELLCKMRQGLELPNQLTLASLLQAFVSLVKSISHVVKETECKLNKVTFVGIPSACSNAGIFDRGQAYFKSIIENFGMEPCAEHCTCMVWILGRLGRLDKTVKLVKEIPFVPSAMHVLEIELEDEATHAILLNIYANARRWGNVASIRKSMKRKGVRKEQGLSWAVNYGGVHYFSVGDISHLDTMIKGLLEWLDVNARNEDHFSKMLKFVEKFWPLMLSIATVFTKDGFFPLENEVREVWRHHVTLDGKVLDIGILGALLSKSDLLVMFPLPLTVLWLIMDLGLSPKRTIFSDLPLPPLVE</sequence>
<dbReference type="EMBL" id="VDCV01000001">
    <property type="protein sequence ID" value="KAB5573248.1"/>
    <property type="molecule type" value="Genomic_DNA"/>
</dbReference>
<evidence type="ECO:0008006" key="5">
    <source>
        <dbReference type="Google" id="ProtNLM"/>
    </source>
</evidence>
<dbReference type="Gene3D" id="1.25.40.10">
    <property type="entry name" value="Tetratricopeptide repeat domain"/>
    <property type="match status" value="2"/>
</dbReference>
<dbReference type="GO" id="GO:0009451">
    <property type="term" value="P:RNA modification"/>
    <property type="evidence" value="ECO:0007669"/>
    <property type="project" value="InterPro"/>
</dbReference>
<organism evidence="3 4">
    <name type="scientific">Salix brachista</name>
    <dbReference type="NCBI Taxonomy" id="2182728"/>
    <lineage>
        <taxon>Eukaryota</taxon>
        <taxon>Viridiplantae</taxon>
        <taxon>Streptophyta</taxon>
        <taxon>Embryophyta</taxon>
        <taxon>Tracheophyta</taxon>
        <taxon>Spermatophyta</taxon>
        <taxon>Magnoliopsida</taxon>
        <taxon>eudicotyledons</taxon>
        <taxon>Gunneridae</taxon>
        <taxon>Pentapetalae</taxon>
        <taxon>rosids</taxon>
        <taxon>fabids</taxon>
        <taxon>Malpighiales</taxon>
        <taxon>Salicaceae</taxon>
        <taxon>Saliceae</taxon>
        <taxon>Salix</taxon>
    </lineage>
</organism>
<comment type="caution">
    <text evidence="3">The sequence shown here is derived from an EMBL/GenBank/DDBJ whole genome shotgun (WGS) entry which is preliminary data.</text>
</comment>
<proteinExistence type="predicted"/>
<dbReference type="Pfam" id="PF20431">
    <property type="entry name" value="E_motif"/>
    <property type="match status" value="1"/>
</dbReference>
<evidence type="ECO:0000313" key="4">
    <source>
        <dbReference type="Proteomes" id="UP000326939"/>
    </source>
</evidence>
<evidence type="ECO:0000313" key="3">
    <source>
        <dbReference type="EMBL" id="KAB5573248.1"/>
    </source>
</evidence>
<evidence type="ECO:0000256" key="1">
    <source>
        <dbReference type="ARBA" id="ARBA00022737"/>
    </source>
</evidence>
<keyword evidence="4" id="KW-1185">Reference proteome</keyword>
<dbReference type="InterPro" id="IPR046848">
    <property type="entry name" value="E_motif"/>
</dbReference>
<dbReference type="PANTHER" id="PTHR47926:SF520">
    <property type="entry name" value="DYW DOMAIN-CONTAINING PROTEIN"/>
    <property type="match status" value="1"/>
</dbReference>